<dbReference type="EMBL" id="CAMXCT030006554">
    <property type="protein sequence ID" value="CAL4803149.1"/>
    <property type="molecule type" value="Genomic_DNA"/>
</dbReference>
<protein>
    <submittedName>
        <fullName evidence="4">Prostaglandin F synthase</fullName>
    </submittedName>
</protein>
<dbReference type="SMART" id="SM00698">
    <property type="entry name" value="MORN"/>
    <property type="match status" value="4"/>
</dbReference>
<keyword evidence="1" id="KW-0677">Repeat</keyword>
<evidence type="ECO:0000256" key="1">
    <source>
        <dbReference type="ARBA" id="ARBA00022737"/>
    </source>
</evidence>
<dbReference type="PANTHER" id="PTHR23084">
    <property type="entry name" value="PHOSPHATIDYLINOSITOL-4-PHOSPHATE 5-KINASE RELATED"/>
    <property type="match status" value="1"/>
</dbReference>
<dbReference type="Proteomes" id="UP001152797">
    <property type="component" value="Unassembled WGS sequence"/>
</dbReference>
<sequence>MGAALPATNVSGMVADGLGLDKRLCRQSYEDGSEYYGQFVKRQFHGQGRMRWNCGDGLVDEYNGFWENGKMHGQGVYKYCNGTRYQGEFKENLREGYGVLTFTDGSLYEGGWREDVPEGDGRVIYSNGEILNTTFRAGQQSMEKLESLVKESVPEAPPMALEFAAGSGIVNPALKDAPKTEAAQPAPPPPPPITGLTGDVALALEGARLPILALTNLPPPPPLRTAKAPLPVRPPTETVTSLKSEPTASPPSGSAD</sequence>
<comment type="caution">
    <text evidence="3">The sequence shown here is derived from an EMBL/GenBank/DDBJ whole genome shotgun (WGS) entry which is preliminary data.</text>
</comment>
<feature type="region of interest" description="Disordered" evidence="2">
    <location>
        <begin position="177"/>
        <end position="197"/>
    </location>
</feature>
<organism evidence="3">
    <name type="scientific">Cladocopium goreaui</name>
    <dbReference type="NCBI Taxonomy" id="2562237"/>
    <lineage>
        <taxon>Eukaryota</taxon>
        <taxon>Sar</taxon>
        <taxon>Alveolata</taxon>
        <taxon>Dinophyceae</taxon>
        <taxon>Suessiales</taxon>
        <taxon>Symbiodiniaceae</taxon>
        <taxon>Cladocopium</taxon>
    </lineage>
</organism>
<evidence type="ECO:0000313" key="4">
    <source>
        <dbReference type="EMBL" id="CAL4803149.1"/>
    </source>
</evidence>
<keyword evidence="5" id="KW-1185">Reference proteome</keyword>
<dbReference type="EMBL" id="CAMXCT010006554">
    <property type="protein sequence ID" value="CAI4015837.1"/>
    <property type="molecule type" value="Genomic_DNA"/>
</dbReference>
<feature type="compositionally biased region" description="Polar residues" evidence="2">
    <location>
        <begin position="237"/>
        <end position="256"/>
    </location>
</feature>
<dbReference type="AlphaFoldDB" id="A0A9P1GLM1"/>
<dbReference type="Gene3D" id="2.20.110.10">
    <property type="entry name" value="Histone H3 K4-specific methyltransferase SET7/9 N-terminal domain"/>
    <property type="match status" value="2"/>
</dbReference>
<proteinExistence type="predicted"/>
<gene>
    <name evidence="3" type="ORF">C1SCF055_LOCUS40640</name>
</gene>
<accession>A0A9P1GLM1</accession>
<reference evidence="3" key="1">
    <citation type="submission" date="2022-10" db="EMBL/GenBank/DDBJ databases">
        <authorList>
            <person name="Chen Y."/>
            <person name="Dougan E. K."/>
            <person name="Chan C."/>
            <person name="Rhodes N."/>
            <person name="Thang M."/>
        </authorList>
    </citation>
    <scope>NUCLEOTIDE SEQUENCE</scope>
</reference>
<dbReference type="PANTHER" id="PTHR23084:SF263">
    <property type="entry name" value="MORN REPEAT-CONTAINING PROTEIN 1"/>
    <property type="match status" value="1"/>
</dbReference>
<dbReference type="InterPro" id="IPR003409">
    <property type="entry name" value="MORN"/>
</dbReference>
<dbReference type="Pfam" id="PF02493">
    <property type="entry name" value="MORN"/>
    <property type="match status" value="4"/>
</dbReference>
<name>A0A9P1GLM1_9DINO</name>
<evidence type="ECO:0000313" key="3">
    <source>
        <dbReference type="EMBL" id="CAI4015837.1"/>
    </source>
</evidence>
<dbReference type="OrthoDB" id="439042at2759"/>
<dbReference type="SUPFAM" id="SSF82185">
    <property type="entry name" value="Histone H3 K4-specific methyltransferase SET7/9 N-terminal domain"/>
    <property type="match status" value="1"/>
</dbReference>
<reference evidence="4 5" key="2">
    <citation type="submission" date="2024-05" db="EMBL/GenBank/DDBJ databases">
        <authorList>
            <person name="Chen Y."/>
            <person name="Shah S."/>
            <person name="Dougan E. K."/>
            <person name="Thang M."/>
            <person name="Chan C."/>
        </authorList>
    </citation>
    <scope>NUCLEOTIDE SEQUENCE [LARGE SCALE GENOMIC DNA]</scope>
</reference>
<evidence type="ECO:0000256" key="2">
    <source>
        <dbReference type="SAM" id="MobiDB-lite"/>
    </source>
</evidence>
<feature type="region of interest" description="Disordered" evidence="2">
    <location>
        <begin position="213"/>
        <end position="256"/>
    </location>
</feature>
<evidence type="ECO:0000313" key="5">
    <source>
        <dbReference type="Proteomes" id="UP001152797"/>
    </source>
</evidence>
<dbReference type="EMBL" id="CAMXCT020006554">
    <property type="protein sequence ID" value="CAL1169212.1"/>
    <property type="molecule type" value="Genomic_DNA"/>
</dbReference>